<reference evidence="2 3" key="1">
    <citation type="journal article" date="2016" name="Sci. Rep.">
        <title>Draft genome sequencing and secretome analysis of fungal phytopathogen Ascochyta rabiei provides insight into the necrotrophic effector repertoire.</title>
        <authorList>
            <person name="Verma S."/>
            <person name="Gazara R.K."/>
            <person name="Nizam S."/>
            <person name="Parween S."/>
            <person name="Chattopadhyay D."/>
            <person name="Verma P.K."/>
        </authorList>
    </citation>
    <scope>NUCLEOTIDE SEQUENCE [LARGE SCALE GENOMIC DNA]</scope>
    <source>
        <strain evidence="2 3">ArDII</strain>
    </source>
</reference>
<proteinExistence type="predicted"/>
<name>A0A163BH13_DIDRA</name>
<keyword evidence="1" id="KW-0812">Transmembrane</keyword>
<keyword evidence="3" id="KW-1185">Reference proteome</keyword>
<keyword evidence="1" id="KW-1133">Transmembrane helix</keyword>
<evidence type="ECO:0000313" key="2">
    <source>
        <dbReference type="EMBL" id="KZM21764.1"/>
    </source>
</evidence>
<sequence length="343" mass="38427">MRLQDTEYRWKGAEPGQVFGLKVGPRTVQTDFVLVAMEAEECEATACFDLEEPAPYCSSGYASLCVDELHGVVEVVDYIDSSEHQDPNVSQRVNECCHQIEALLRCLVADNIMNIYAFIIGLKRLANRLDKIDTVDSLSVRAARKVVSTSLDFETTGVGGGGVKINSSRFGFVHFILFYPFCAFFTLYEYIVDCTNPEDCEADVRLLEQVGDAMEHTSTTARTDLKPFAETIKALNKVSRVIQDYRRNKRAPPAQLLSVDANDTQQQTDGTDHHMTIPDLDPSAFDTFPDFPMTMDGEPEPLSFVRAMEDFICRNWHESWWDMSGGMNNGMAYMSDGTALGQQ</sequence>
<organism evidence="2 3">
    <name type="scientific">Didymella rabiei</name>
    <name type="common">Chickpea ascochyta blight fungus</name>
    <name type="synonym">Mycosphaerella rabiei</name>
    <dbReference type="NCBI Taxonomy" id="5454"/>
    <lineage>
        <taxon>Eukaryota</taxon>
        <taxon>Fungi</taxon>
        <taxon>Dikarya</taxon>
        <taxon>Ascomycota</taxon>
        <taxon>Pezizomycotina</taxon>
        <taxon>Dothideomycetes</taxon>
        <taxon>Pleosporomycetidae</taxon>
        <taxon>Pleosporales</taxon>
        <taxon>Pleosporineae</taxon>
        <taxon>Didymellaceae</taxon>
        <taxon>Ascochyta</taxon>
    </lineage>
</organism>
<dbReference type="AlphaFoldDB" id="A0A163BH13"/>
<feature type="transmembrane region" description="Helical" evidence="1">
    <location>
        <begin position="172"/>
        <end position="191"/>
    </location>
</feature>
<protein>
    <submittedName>
        <fullName evidence="2">Uncharacterized protein</fullName>
    </submittedName>
</protein>
<dbReference type="EMBL" id="JYNV01000240">
    <property type="protein sequence ID" value="KZM21764.1"/>
    <property type="molecule type" value="Genomic_DNA"/>
</dbReference>
<comment type="caution">
    <text evidence="2">The sequence shown here is derived from an EMBL/GenBank/DDBJ whole genome shotgun (WGS) entry which is preliminary data.</text>
</comment>
<evidence type="ECO:0000256" key="1">
    <source>
        <dbReference type="SAM" id="Phobius"/>
    </source>
</evidence>
<gene>
    <name evidence="2" type="ORF">ST47_g7062</name>
</gene>
<dbReference type="STRING" id="5454.A0A163BH13"/>
<evidence type="ECO:0000313" key="3">
    <source>
        <dbReference type="Proteomes" id="UP000076837"/>
    </source>
</evidence>
<accession>A0A163BH13</accession>
<dbReference type="Proteomes" id="UP000076837">
    <property type="component" value="Unassembled WGS sequence"/>
</dbReference>
<keyword evidence="1" id="KW-0472">Membrane</keyword>